<name>A0A2P7AP01_9HYPH</name>
<keyword evidence="2 3" id="KW-0975">Bacterial flagellum</keyword>
<evidence type="ECO:0000313" key="7">
    <source>
        <dbReference type="Proteomes" id="UP000241158"/>
    </source>
</evidence>
<dbReference type="EMBL" id="PGGN01000004">
    <property type="protein sequence ID" value="PSH55941.1"/>
    <property type="molecule type" value="Genomic_DNA"/>
</dbReference>
<dbReference type="PANTHER" id="PTHR42792:SF2">
    <property type="entry name" value="FLAGELLIN"/>
    <property type="match status" value="1"/>
</dbReference>
<dbReference type="InterPro" id="IPR001029">
    <property type="entry name" value="Flagellin_N"/>
</dbReference>
<comment type="similarity">
    <text evidence="1 3">Belongs to the bacterial flagellin family.</text>
</comment>
<dbReference type="AlphaFoldDB" id="A0A2P7AP01"/>
<evidence type="ECO:0000256" key="2">
    <source>
        <dbReference type="ARBA" id="ARBA00023143"/>
    </source>
</evidence>
<dbReference type="InterPro" id="IPR046358">
    <property type="entry name" value="Flagellin_C"/>
</dbReference>
<dbReference type="RefSeq" id="WP_106718357.1">
    <property type="nucleotide sequence ID" value="NZ_JACHXT010000001.1"/>
</dbReference>
<dbReference type="GO" id="GO:0005198">
    <property type="term" value="F:structural molecule activity"/>
    <property type="evidence" value="ECO:0007669"/>
    <property type="project" value="UniProtKB-UniRule"/>
</dbReference>
<keyword evidence="7" id="KW-1185">Reference proteome</keyword>
<dbReference type="Gene3D" id="1.20.1330.10">
    <property type="entry name" value="f41 fragment of flagellin, N-terminal domain"/>
    <property type="match status" value="1"/>
</dbReference>
<evidence type="ECO:0000259" key="4">
    <source>
        <dbReference type="Pfam" id="PF00669"/>
    </source>
</evidence>
<feature type="domain" description="Flagellin N-terminal" evidence="4">
    <location>
        <begin position="4"/>
        <end position="137"/>
    </location>
</feature>
<gene>
    <name evidence="6" type="ORF">CU100_20075</name>
</gene>
<dbReference type="Pfam" id="PF00700">
    <property type="entry name" value="Flagellin_C"/>
    <property type="match status" value="1"/>
</dbReference>
<proteinExistence type="inferred from homology"/>
<keyword evidence="3" id="KW-0964">Secreted</keyword>
<keyword evidence="6" id="KW-0969">Cilium</keyword>
<comment type="subcellular location">
    <subcellularLocation>
        <location evidence="3">Secreted</location>
    </subcellularLocation>
    <subcellularLocation>
        <location evidence="3">Bacterial flagellum</location>
    </subcellularLocation>
</comment>
<keyword evidence="6" id="KW-0282">Flagellum</keyword>
<sequence length="263" mass="27375">MSSILTNASAMTALQTLAQTNKNLATTQNRISTGLRVTEASDNVAYWSIATGMRTQNSVLAAVQDGLGLGKAIVDTAYTALDKSIKIAQDIQAKYVAKETSGTDEDIIEAEIANLKAQIVQIAQSATFQGVNLLKANAEAQKVVTGFDAGGDTPGITTMEVAVYDLEAALTQATTSGTVGGAIDAMKAAAAALGSSKTRITTQTEYTKDLVDALNRGIGTLVDADMNAESARLAALQVQQQLGIQGLSIANTNSQNILSLFRN</sequence>
<accession>A0A2P7AP01</accession>
<evidence type="ECO:0000313" key="6">
    <source>
        <dbReference type="EMBL" id="PSH55941.1"/>
    </source>
</evidence>
<dbReference type="SUPFAM" id="SSF64518">
    <property type="entry name" value="Phase 1 flagellin"/>
    <property type="match status" value="1"/>
</dbReference>
<dbReference type="Proteomes" id="UP000241158">
    <property type="component" value="Unassembled WGS sequence"/>
</dbReference>
<comment type="caution">
    <text evidence="6">The sequence shown here is derived from an EMBL/GenBank/DDBJ whole genome shotgun (WGS) entry which is preliminary data.</text>
</comment>
<comment type="function">
    <text evidence="3">Flagellin is the subunit protein which polymerizes to form the filaments of bacterial flagella.</text>
</comment>
<dbReference type="GO" id="GO:0009288">
    <property type="term" value="C:bacterial-type flagellum"/>
    <property type="evidence" value="ECO:0007669"/>
    <property type="project" value="UniProtKB-SubCell"/>
</dbReference>
<evidence type="ECO:0000256" key="3">
    <source>
        <dbReference type="RuleBase" id="RU362073"/>
    </source>
</evidence>
<dbReference type="OrthoDB" id="8328560at2"/>
<dbReference type="Pfam" id="PF00669">
    <property type="entry name" value="Flagellin_N"/>
    <property type="match status" value="1"/>
</dbReference>
<feature type="domain" description="Flagellin C-terminal" evidence="5">
    <location>
        <begin position="178"/>
        <end position="261"/>
    </location>
</feature>
<reference evidence="7" key="1">
    <citation type="submission" date="2017-11" db="EMBL/GenBank/DDBJ databases">
        <authorList>
            <person name="Kuznetsova I."/>
            <person name="Sazanova A."/>
            <person name="Chirak E."/>
            <person name="Safronova V."/>
            <person name="Willems A."/>
        </authorList>
    </citation>
    <scope>NUCLEOTIDE SEQUENCE [LARGE SCALE GENOMIC DNA]</scope>
    <source>
        <strain evidence="7">PEPV15</strain>
    </source>
</reference>
<evidence type="ECO:0000256" key="1">
    <source>
        <dbReference type="ARBA" id="ARBA00005709"/>
    </source>
</evidence>
<dbReference type="InterPro" id="IPR001492">
    <property type="entry name" value="Flagellin"/>
</dbReference>
<keyword evidence="6" id="KW-0966">Cell projection</keyword>
<dbReference type="GO" id="GO:0005576">
    <property type="term" value="C:extracellular region"/>
    <property type="evidence" value="ECO:0007669"/>
    <property type="project" value="UniProtKB-SubCell"/>
</dbReference>
<dbReference type="PANTHER" id="PTHR42792">
    <property type="entry name" value="FLAGELLIN"/>
    <property type="match status" value="1"/>
</dbReference>
<organism evidence="6 7">
    <name type="scientific">Phyllobacterium endophyticum</name>
    <dbReference type="NCBI Taxonomy" id="1149773"/>
    <lineage>
        <taxon>Bacteria</taxon>
        <taxon>Pseudomonadati</taxon>
        <taxon>Pseudomonadota</taxon>
        <taxon>Alphaproteobacteria</taxon>
        <taxon>Hyphomicrobiales</taxon>
        <taxon>Phyllobacteriaceae</taxon>
        <taxon>Phyllobacterium</taxon>
    </lineage>
</organism>
<evidence type="ECO:0000259" key="5">
    <source>
        <dbReference type="Pfam" id="PF00700"/>
    </source>
</evidence>
<protein>
    <recommendedName>
        <fullName evidence="3">Flagellin</fullName>
    </recommendedName>
</protein>